<accession>A0A397W8V4</accession>
<evidence type="ECO:0000313" key="2">
    <source>
        <dbReference type="Proteomes" id="UP000266673"/>
    </source>
</evidence>
<evidence type="ECO:0000313" key="1">
    <source>
        <dbReference type="EMBL" id="RIB30472.1"/>
    </source>
</evidence>
<protein>
    <submittedName>
        <fullName evidence="1">Uncharacterized protein</fullName>
    </submittedName>
</protein>
<organism evidence="1 2">
    <name type="scientific">Gigaspora rosea</name>
    <dbReference type="NCBI Taxonomy" id="44941"/>
    <lineage>
        <taxon>Eukaryota</taxon>
        <taxon>Fungi</taxon>
        <taxon>Fungi incertae sedis</taxon>
        <taxon>Mucoromycota</taxon>
        <taxon>Glomeromycotina</taxon>
        <taxon>Glomeromycetes</taxon>
        <taxon>Diversisporales</taxon>
        <taxon>Gigasporaceae</taxon>
        <taxon>Gigaspora</taxon>
    </lineage>
</organism>
<dbReference type="EMBL" id="QKWP01000012">
    <property type="protein sequence ID" value="RIB30472.1"/>
    <property type="molecule type" value="Genomic_DNA"/>
</dbReference>
<dbReference type="OrthoDB" id="2434936at2759"/>
<proteinExistence type="predicted"/>
<gene>
    <name evidence="1" type="ORF">C2G38_150720</name>
</gene>
<dbReference type="AlphaFoldDB" id="A0A397W8V4"/>
<sequence>MLTDYKLQGGQLGYRRNVINFVQDIQEFITKLPRNPSTIDTLIIRKPGHHFKSIKNYNLLLQYRTVKVDGDILHNLPKDDSIFD</sequence>
<reference evidence="1 2" key="1">
    <citation type="submission" date="2018-06" db="EMBL/GenBank/DDBJ databases">
        <title>Comparative genomics reveals the genomic features of Rhizophagus irregularis, R. cerebriforme, R. diaphanum and Gigaspora rosea, and their symbiotic lifestyle signature.</title>
        <authorList>
            <person name="Morin E."/>
            <person name="San Clemente H."/>
            <person name="Chen E.C.H."/>
            <person name="De La Providencia I."/>
            <person name="Hainaut M."/>
            <person name="Kuo A."/>
            <person name="Kohler A."/>
            <person name="Murat C."/>
            <person name="Tang N."/>
            <person name="Roy S."/>
            <person name="Loubradou J."/>
            <person name="Henrissat B."/>
            <person name="Grigoriev I.V."/>
            <person name="Corradi N."/>
            <person name="Roux C."/>
            <person name="Martin F.M."/>
        </authorList>
    </citation>
    <scope>NUCLEOTIDE SEQUENCE [LARGE SCALE GENOMIC DNA]</scope>
    <source>
        <strain evidence="1 2">DAOM 194757</strain>
    </source>
</reference>
<dbReference type="Proteomes" id="UP000266673">
    <property type="component" value="Unassembled WGS sequence"/>
</dbReference>
<name>A0A397W8V4_9GLOM</name>
<keyword evidence="2" id="KW-1185">Reference proteome</keyword>
<comment type="caution">
    <text evidence="1">The sequence shown here is derived from an EMBL/GenBank/DDBJ whole genome shotgun (WGS) entry which is preliminary data.</text>
</comment>